<dbReference type="EMBL" id="CATNWA010000152">
    <property type="protein sequence ID" value="CAI9533723.1"/>
    <property type="molecule type" value="Genomic_DNA"/>
</dbReference>
<dbReference type="PANTHER" id="PTHR24417">
    <property type="entry name" value="SERINE/THREONINE-PROTEIN KINASE LMTK1"/>
    <property type="match status" value="1"/>
</dbReference>
<evidence type="ECO:0000313" key="2">
    <source>
        <dbReference type="EMBL" id="CAI9533723.1"/>
    </source>
</evidence>
<reference evidence="2" key="1">
    <citation type="submission" date="2023-05" db="EMBL/GenBank/DDBJ databases">
        <authorList>
            <person name="Stuckert A."/>
        </authorList>
    </citation>
    <scope>NUCLEOTIDE SEQUENCE</scope>
</reference>
<protein>
    <submittedName>
        <fullName evidence="2">Uncharacterized protein</fullName>
    </submittedName>
</protein>
<keyword evidence="3" id="KW-1185">Reference proteome</keyword>
<organism evidence="2 3">
    <name type="scientific">Staurois parvus</name>
    <dbReference type="NCBI Taxonomy" id="386267"/>
    <lineage>
        <taxon>Eukaryota</taxon>
        <taxon>Metazoa</taxon>
        <taxon>Chordata</taxon>
        <taxon>Craniata</taxon>
        <taxon>Vertebrata</taxon>
        <taxon>Euteleostomi</taxon>
        <taxon>Amphibia</taxon>
        <taxon>Batrachia</taxon>
        <taxon>Anura</taxon>
        <taxon>Neobatrachia</taxon>
        <taxon>Ranoidea</taxon>
        <taxon>Ranidae</taxon>
        <taxon>Staurois</taxon>
    </lineage>
</organism>
<sequence>MLRSLQRLSLRSRWKRFSGNSHLQFSSPVSEASDVKSSTLQPNEIIHPLASPDSEEVTPEQEMDPLGVCFIVHSEPPTHSEPTHDLHITEEDISIAGSQGASLQSLSDEHCNLSLSKDSPEKVYSKDFYQTPSDSDDEDTMELTSGVFTDLSSERGDTAPPFRSLQKQVGTPDSLDSLDMPSTASSCDAFSLGTYAPSAQHKALDSGYDTENYESPEFVLKEPQESRETEGYYQLSQPQEQSLEPGDMPMSRSVSSDLQGLDAKNPYRDSAYFSDYDSFNREEEEEGDRGDEREQEGATKTSHCVDLNLEPSAPNLVESTESLNDDQGQCTATVETAKPPSPLPSCPPSEDSLLQLPLIIREESVDEGLGLECSKDSSLDKQPNTSSTIKSASHRTFTLSPVQLCLTKACTVKQGSAGSITLTTGLQPEEKPTSNRESMGACHLPKCLSPPLIRKEGRVGDSTDDDEEDEESEDSDESDEELRCYNIQEHSEESEEEHSTVPIVITDNASAGHLRSLLKTPNFLPQTASEDCDRKKKAVSFYDDVTVYLFDQESPTLDVADQEFPELPSVLQEVQQITYKESSNHLLDGSFEWDGEMPVKPVKSSFVTSLSPAMLNTEVTTSTPEPVPLPVQKPALPVQLSRFSVSPTAVSRFSITQVADNAAGPLEG</sequence>
<feature type="compositionally biased region" description="Acidic residues" evidence="1">
    <location>
        <begin position="462"/>
        <end position="480"/>
    </location>
</feature>
<feature type="compositionally biased region" description="Polar residues" evidence="1">
    <location>
        <begin position="380"/>
        <end position="392"/>
    </location>
</feature>
<dbReference type="PANTHER" id="PTHR24417:SF0">
    <property type="entry name" value="SERINE_THREONINE-PROTEIN KINASE LMTK1"/>
    <property type="match status" value="1"/>
</dbReference>
<dbReference type="Proteomes" id="UP001162483">
    <property type="component" value="Unassembled WGS sequence"/>
</dbReference>
<feature type="region of interest" description="Disordered" evidence="1">
    <location>
        <begin position="371"/>
        <end position="392"/>
    </location>
</feature>
<feature type="region of interest" description="Disordered" evidence="1">
    <location>
        <begin position="21"/>
        <end position="61"/>
    </location>
</feature>
<feature type="region of interest" description="Disordered" evidence="1">
    <location>
        <begin position="423"/>
        <end position="482"/>
    </location>
</feature>
<accession>A0ABN9AIY9</accession>
<evidence type="ECO:0000313" key="3">
    <source>
        <dbReference type="Proteomes" id="UP001162483"/>
    </source>
</evidence>
<feature type="region of interest" description="Disordered" evidence="1">
    <location>
        <begin position="206"/>
        <end position="351"/>
    </location>
</feature>
<comment type="caution">
    <text evidence="2">The sequence shown here is derived from an EMBL/GenBank/DDBJ whole genome shotgun (WGS) entry which is preliminary data.</text>
</comment>
<feature type="compositionally biased region" description="Polar residues" evidence="1">
    <location>
        <begin position="21"/>
        <end position="42"/>
    </location>
</feature>
<name>A0ABN9AIY9_9NEOB</name>
<feature type="compositionally biased region" description="Basic and acidic residues" evidence="1">
    <location>
        <begin position="219"/>
        <end position="230"/>
    </location>
</feature>
<feature type="region of interest" description="Disordered" evidence="1">
    <location>
        <begin position="149"/>
        <end position="181"/>
    </location>
</feature>
<feature type="non-terminal residue" evidence="2">
    <location>
        <position position="668"/>
    </location>
</feature>
<evidence type="ECO:0000256" key="1">
    <source>
        <dbReference type="SAM" id="MobiDB-lite"/>
    </source>
</evidence>
<proteinExistence type="predicted"/>
<gene>
    <name evidence="2" type="ORF">SPARVUS_LOCUS484338</name>
</gene>
<feature type="compositionally biased region" description="Polar residues" evidence="1">
    <location>
        <begin position="317"/>
        <end position="334"/>
    </location>
</feature>